<comment type="caution">
    <text evidence="2">The sequence shown here is derived from an EMBL/GenBank/DDBJ whole genome shotgun (WGS) entry which is preliminary data.</text>
</comment>
<gene>
    <name evidence="2" type="ORF">J2W49_000037</name>
</gene>
<accession>A0ABU1WFU0</accession>
<feature type="transmembrane region" description="Helical" evidence="1">
    <location>
        <begin position="133"/>
        <end position="153"/>
    </location>
</feature>
<name>A0ABU1WFU0_9BURK</name>
<evidence type="ECO:0000256" key="1">
    <source>
        <dbReference type="SAM" id="Phobius"/>
    </source>
</evidence>
<feature type="transmembrane region" description="Helical" evidence="1">
    <location>
        <begin position="6"/>
        <end position="27"/>
    </location>
</feature>
<dbReference type="EMBL" id="JAVDWU010000001">
    <property type="protein sequence ID" value="MDR7148109.1"/>
    <property type="molecule type" value="Genomic_DNA"/>
</dbReference>
<keyword evidence="1" id="KW-0812">Transmembrane</keyword>
<dbReference type="RefSeq" id="WP_310310311.1">
    <property type="nucleotide sequence ID" value="NZ_JAVDWU010000001.1"/>
</dbReference>
<dbReference type="Proteomes" id="UP001265700">
    <property type="component" value="Unassembled WGS sequence"/>
</dbReference>
<reference evidence="2 3" key="1">
    <citation type="submission" date="2023-07" db="EMBL/GenBank/DDBJ databases">
        <title>Sorghum-associated microbial communities from plants grown in Nebraska, USA.</title>
        <authorList>
            <person name="Schachtman D."/>
        </authorList>
    </citation>
    <scope>NUCLEOTIDE SEQUENCE [LARGE SCALE GENOMIC DNA]</scope>
    <source>
        <strain evidence="2 3">4249</strain>
    </source>
</reference>
<feature type="transmembrane region" description="Helical" evidence="1">
    <location>
        <begin position="165"/>
        <end position="183"/>
    </location>
</feature>
<proteinExistence type="predicted"/>
<evidence type="ECO:0000313" key="3">
    <source>
        <dbReference type="Proteomes" id="UP001265700"/>
    </source>
</evidence>
<keyword evidence="1" id="KW-1133">Transmembrane helix</keyword>
<dbReference type="InterPro" id="IPR029787">
    <property type="entry name" value="Nucleotide_cyclase"/>
</dbReference>
<dbReference type="InterPro" id="IPR043128">
    <property type="entry name" value="Rev_trsase/Diguanyl_cyclase"/>
</dbReference>
<feature type="transmembrane region" description="Helical" evidence="1">
    <location>
        <begin position="69"/>
        <end position="91"/>
    </location>
</feature>
<keyword evidence="3" id="KW-1185">Reference proteome</keyword>
<feature type="transmembrane region" description="Helical" evidence="1">
    <location>
        <begin position="103"/>
        <end position="121"/>
    </location>
</feature>
<dbReference type="SUPFAM" id="SSF55073">
    <property type="entry name" value="Nucleotide cyclase"/>
    <property type="match status" value="1"/>
</dbReference>
<keyword evidence="1" id="KW-0472">Membrane</keyword>
<feature type="transmembrane region" description="Helical" evidence="1">
    <location>
        <begin position="39"/>
        <end position="63"/>
    </location>
</feature>
<evidence type="ECO:0000313" key="2">
    <source>
        <dbReference type="EMBL" id="MDR7148109.1"/>
    </source>
</evidence>
<organism evidence="2 3">
    <name type="scientific">Hydrogenophaga palleronii</name>
    <dbReference type="NCBI Taxonomy" id="65655"/>
    <lineage>
        <taxon>Bacteria</taxon>
        <taxon>Pseudomonadati</taxon>
        <taxon>Pseudomonadota</taxon>
        <taxon>Betaproteobacteria</taxon>
        <taxon>Burkholderiales</taxon>
        <taxon>Comamonadaceae</taxon>
        <taxon>Hydrogenophaga</taxon>
    </lineage>
</organism>
<sequence length="406" mass="43276">MPVSEVAIWSAMLGGLLTLAGLALGDVINHRTVAAARNLMFVVFTGASCVVMTGLLEAFFPFLPGRLMVVLKASLGPMAGAMGLYFIGTWLGGVREDAQVHKITTWGASLLLFAGMALALTATQADLAHVRPLLISAAVVNMVPVLLALSAVMRATQLGDPLAPWMLLAIACLAAMVLGHYLHGLDAPGLGMVSQLFTAVITVTFFLIASVLGVIRNRQARLLARLSRLEPGSDAATGLHTGAALIADMEHAFWRTARLQGECTVVCLHLNNLYELTETGGSTIEQQIQVTVSARIRRAAGFRCVVGLYHPRCFVVVIYTDRHQPPVNETVGRLRNMVGQPMIVTDGKHTRQVFRPSLGMGVVTVDPTRAAPLDVLNDAEHRAVADASANRPSIENDVLTAPSPLS</sequence>
<feature type="transmembrane region" description="Helical" evidence="1">
    <location>
        <begin position="195"/>
        <end position="215"/>
    </location>
</feature>
<protein>
    <submittedName>
        <fullName evidence="2">GGDEF domain-containing protein</fullName>
    </submittedName>
</protein>
<dbReference type="Gene3D" id="3.30.70.270">
    <property type="match status" value="1"/>
</dbReference>